<dbReference type="OrthoDB" id="790983at2"/>
<dbReference type="RefSeq" id="WP_123875967.1">
    <property type="nucleotide sequence ID" value="NZ_MUGS01000139.1"/>
</dbReference>
<evidence type="ECO:0000313" key="2">
    <source>
        <dbReference type="Proteomes" id="UP000214684"/>
    </source>
</evidence>
<name>A0A227NDL0_9FLAO</name>
<protein>
    <submittedName>
        <fullName evidence="1">Tetracycline regulation of excision, RteC</fullName>
    </submittedName>
</protein>
<organism evidence="1 2">
    <name type="scientific">Flavobacterium araucananum</name>
    <dbReference type="NCBI Taxonomy" id="946678"/>
    <lineage>
        <taxon>Bacteria</taxon>
        <taxon>Pseudomonadati</taxon>
        <taxon>Bacteroidota</taxon>
        <taxon>Flavobacteriia</taxon>
        <taxon>Flavobacteriales</taxon>
        <taxon>Flavobacteriaceae</taxon>
        <taxon>Flavobacterium</taxon>
    </lineage>
</organism>
<dbReference type="AlphaFoldDB" id="A0A227NDL0"/>
<dbReference type="InterPro" id="IPR018534">
    <property type="entry name" value="Tet_reg_excision_RteC"/>
</dbReference>
<dbReference type="Pfam" id="PF09357">
    <property type="entry name" value="RteC"/>
    <property type="match status" value="1"/>
</dbReference>
<comment type="caution">
    <text evidence="1">The sequence shown here is derived from an EMBL/GenBank/DDBJ whole genome shotgun (WGS) entry which is preliminary data.</text>
</comment>
<gene>
    <name evidence="1" type="ORF">B0A64_24835</name>
</gene>
<accession>A0A227NDL0</accession>
<keyword evidence="2" id="KW-1185">Reference proteome</keyword>
<dbReference type="Proteomes" id="UP000214684">
    <property type="component" value="Unassembled WGS sequence"/>
</dbReference>
<evidence type="ECO:0000313" key="1">
    <source>
        <dbReference type="EMBL" id="OXE94958.1"/>
    </source>
</evidence>
<feature type="non-terminal residue" evidence="1">
    <location>
        <position position="1"/>
    </location>
</feature>
<proteinExistence type="predicted"/>
<dbReference type="EMBL" id="MUGS01000139">
    <property type="protein sequence ID" value="OXE94958.1"/>
    <property type="molecule type" value="Genomic_DNA"/>
</dbReference>
<reference evidence="1 2" key="1">
    <citation type="submission" date="2016-11" db="EMBL/GenBank/DDBJ databases">
        <title>Whole genomes of Flavobacteriaceae.</title>
        <authorList>
            <person name="Stine C."/>
            <person name="Li C."/>
            <person name="Tadesse D."/>
        </authorList>
    </citation>
    <scope>NUCLEOTIDE SEQUENCE [LARGE SCALE GENOMIC DNA]</scope>
    <source>
        <strain evidence="1 2">DSM 24704</strain>
    </source>
</reference>
<sequence>FKSPAEEIEFFRDIKPQILGQLIYYNKIFRIETVCPVKDGKMYQKFFTSQLGQLKQEFKEHIFSHFYRYYRSGRTDRDEEYFMRGKINYRDGLNSYVFEIDNQFSTYYDSKVARIMANELIYTYLITKINPEEHSSSLLNNHESTKDIFWTDSKNALIELIYALYASGVISHGKIGIRKITLVFQILFRVPLGDIHHSFHRMKDRATNRTLFLDQLKSSLEQYMDKEL</sequence>